<evidence type="ECO:0000313" key="1">
    <source>
        <dbReference type="EMBL" id="GCE43816.1"/>
    </source>
</evidence>
<comment type="caution">
    <text evidence="1">The sequence shown here is derived from an EMBL/GenBank/DDBJ whole genome shotgun (WGS) entry which is preliminary data.</text>
</comment>
<dbReference type="EMBL" id="BHYM01000080">
    <property type="protein sequence ID" value="GCE43816.1"/>
    <property type="molecule type" value="Genomic_DNA"/>
</dbReference>
<gene>
    <name evidence="1" type="ORF">Rhow_008114</name>
</gene>
<dbReference type="Proteomes" id="UP000287519">
    <property type="component" value="Unassembled WGS sequence"/>
</dbReference>
<sequence length="69" mass="7792">MELCVARIDYVGDTVGSIPLQRVGRYIREIGVADLLNRPSQVFRCDVTAGIRVRLDAGRCIDELLRFIK</sequence>
<name>A0A402CJM3_RHOWR</name>
<reference evidence="1 2" key="1">
    <citation type="submission" date="2018-11" db="EMBL/GenBank/DDBJ databases">
        <title>Microbial catabolism of amino acid.</title>
        <authorList>
            <person name="Hibi M."/>
            <person name="Ogawa J."/>
        </authorList>
    </citation>
    <scope>NUCLEOTIDE SEQUENCE [LARGE SCALE GENOMIC DNA]</scope>
    <source>
        <strain evidence="1 2">C31-06</strain>
    </source>
</reference>
<keyword evidence="2" id="KW-1185">Reference proteome</keyword>
<accession>A0A402CJM3</accession>
<dbReference type="AlphaFoldDB" id="A0A402CJM3"/>
<organism evidence="1 2">
    <name type="scientific">Rhodococcus wratislaviensis</name>
    <name type="common">Tsukamurella wratislaviensis</name>
    <dbReference type="NCBI Taxonomy" id="44752"/>
    <lineage>
        <taxon>Bacteria</taxon>
        <taxon>Bacillati</taxon>
        <taxon>Actinomycetota</taxon>
        <taxon>Actinomycetes</taxon>
        <taxon>Mycobacteriales</taxon>
        <taxon>Nocardiaceae</taxon>
        <taxon>Rhodococcus</taxon>
    </lineage>
</organism>
<evidence type="ECO:0000313" key="2">
    <source>
        <dbReference type="Proteomes" id="UP000287519"/>
    </source>
</evidence>
<protein>
    <submittedName>
        <fullName evidence="1">Uncharacterized protein</fullName>
    </submittedName>
</protein>
<proteinExistence type="predicted"/>